<organism evidence="7 8">
    <name type="scientific">Burkholderia mayonis</name>
    <dbReference type="NCBI Taxonomy" id="1385591"/>
    <lineage>
        <taxon>Bacteria</taxon>
        <taxon>Pseudomonadati</taxon>
        <taxon>Pseudomonadota</taxon>
        <taxon>Betaproteobacteria</taxon>
        <taxon>Burkholderiales</taxon>
        <taxon>Burkholderiaceae</taxon>
        <taxon>Burkholderia</taxon>
        <taxon>pseudomallei group</taxon>
    </lineage>
</organism>
<comment type="subcellular location">
    <subcellularLocation>
        <location evidence="1">Secreted</location>
    </subcellularLocation>
</comment>
<keyword evidence="3" id="KW-0732">Signal</keyword>
<dbReference type="InterPro" id="IPR013517">
    <property type="entry name" value="FG-GAP"/>
</dbReference>
<keyword evidence="5" id="KW-0472">Membrane</keyword>
<protein>
    <recommendedName>
        <fullName evidence="6">Insecticide toxin TcdB middle/N-terminal domain-containing protein</fullName>
    </recommendedName>
</protein>
<feature type="transmembrane region" description="Helical" evidence="5">
    <location>
        <begin position="2058"/>
        <end position="2077"/>
    </location>
</feature>
<dbReference type="Proteomes" id="UP000062519">
    <property type="component" value="Chromosome 2"/>
</dbReference>
<evidence type="ECO:0000313" key="7">
    <source>
        <dbReference type="EMBL" id="AOJ04616.1"/>
    </source>
</evidence>
<keyword evidence="8" id="KW-1185">Reference proteome</keyword>
<dbReference type="Gene3D" id="2.130.10.130">
    <property type="entry name" value="Integrin alpha, N-terminal"/>
    <property type="match status" value="1"/>
</dbReference>
<keyword evidence="4" id="KW-0843">Virulence</keyword>
<dbReference type="PANTHER" id="PTHR32305">
    <property type="match status" value="1"/>
</dbReference>
<dbReference type="GO" id="GO:0005576">
    <property type="term" value="C:extracellular region"/>
    <property type="evidence" value="ECO:0007669"/>
    <property type="project" value="UniProtKB-SubCell"/>
</dbReference>
<dbReference type="Gene3D" id="2.180.10.10">
    <property type="entry name" value="RHS repeat-associated core"/>
    <property type="match status" value="1"/>
</dbReference>
<dbReference type="InterPro" id="IPR028994">
    <property type="entry name" value="Integrin_alpha_N"/>
</dbReference>
<evidence type="ECO:0000256" key="1">
    <source>
        <dbReference type="ARBA" id="ARBA00004613"/>
    </source>
</evidence>
<dbReference type="NCBIfam" id="TIGR03696">
    <property type="entry name" value="Rhs_assc_core"/>
    <property type="match status" value="1"/>
</dbReference>
<evidence type="ECO:0000256" key="4">
    <source>
        <dbReference type="ARBA" id="ARBA00023026"/>
    </source>
</evidence>
<dbReference type="EMBL" id="CP013387">
    <property type="protein sequence ID" value="AOJ04616.1"/>
    <property type="molecule type" value="Genomic_DNA"/>
</dbReference>
<dbReference type="KEGG" id="buu:WS70_22720"/>
<evidence type="ECO:0000256" key="2">
    <source>
        <dbReference type="ARBA" id="ARBA00022525"/>
    </source>
</evidence>
<evidence type="ECO:0000313" key="8">
    <source>
        <dbReference type="Proteomes" id="UP000062519"/>
    </source>
</evidence>
<dbReference type="InterPro" id="IPR031325">
    <property type="entry name" value="RHS_repeat"/>
</dbReference>
<dbReference type="InterPro" id="IPR050708">
    <property type="entry name" value="T6SS_VgrG/RHS"/>
</dbReference>
<keyword evidence="5" id="KW-0812">Transmembrane</keyword>
<dbReference type="InterPro" id="IPR022045">
    <property type="entry name" value="TcdB_toxin_mid/N"/>
</dbReference>
<evidence type="ECO:0000256" key="5">
    <source>
        <dbReference type="SAM" id="Phobius"/>
    </source>
</evidence>
<dbReference type="Pfam" id="PF03534">
    <property type="entry name" value="SpvB"/>
    <property type="match status" value="1"/>
</dbReference>
<dbReference type="NCBIfam" id="TIGR01643">
    <property type="entry name" value="YD_repeat_2x"/>
    <property type="match status" value="2"/>
</dbReference>
<dbReference type="Pfam" id="PF05593">
    <property type="entry name" value="RHS_repeat"/>
    <property type="match status" value="2"/>
</dbReference>
<dbReference type="GO" id="GO:0005737">
    <property type="term" value="C:cytoplasm"/>
    <property type="evidence" value="ECO:0007669"/>
    <property type="project" value="InterPro"/>
</dbReference>
<gene>
    <name evidence="7" type="ORF">WS70_22720</name>
</gene>
<dbReference type="RefSeq" id="WP_059597218.1">
    <property type="nucleotide sequence ID" value="NZ_CP013387.1"/>
</dbReference>
<sequence length="2086" mass="224460">MTLIPSAVGLRQGKFEVDVNGQATYHLPIDVPPGIAGVHPRIGLAYGHQQGNSVLGVGWSLTGLSAITRTKATHDVDGFNGCVDYGPNDRYMLDGQRLIAVFGAYGHAGTVYYAEIHDWSKVVAGAAPQDGFIVYLKDGTKREYGTTPDSLILAGDTRHVRVWALAATEDLHGNRVEYRYTNTPVPGSRNTGAFYLSRITYTVRADLAANRYVDFIYCSQVRPDVMCTYLGGHAVTTSYLLETISVSLAGGVPVRKYALKYRTSSATRLSCLESVTVVGADGAELRLIRAGWQDVPRPGFDTTQPASQLLNRVSVLQTIPMDVNGDGITDMVQIYADRGVLHAAVFLARIERGRVTYVRGRDCALSAYGPSANYQILPGDVNGNGLTDLVVAYSDRGRLAFDVFLSTGDGFAGPRTTQTNAPWGQNRVDIYALDADADGRTDFVVAYGDPHNRLAFDTYLSQFSGDNGSLRAPALTVVTEFPAPASRDSLWALDVNGDGMVDMVLLWKDPHGLVNTTSFVTQSGAGGVAFFSRVVSSCLNVPTVNQVLVLPADANGDGLVDIVQVSQSSSMPLTIQSFLSDAAGGFVAGPSSTFPGQAVSASHLFPMGFNGGSQTCLLNCWRDTHGILNATVYGSVPDGSFRQLADLDTRHGVAALNYLIGDANGDGKADLLYTYADSANNVQVQPFLAAGPMPDLLNQITNGLGGSVSIRYATLSDPDTYYSDTRPSYPHASARRYSARLSPAQFPVQEVIGQAINVVSDYTLTNDSQANRYSYIRSFRMRYGNARIDLGGHGWEGFGEVTSTDLQTGLRRVQRYLQDFPYLGHLAGERMEADPTISKDPRVTAAGKIVVLSCSVNTYQAPQPVSTAAAYEVRRTGTLAWHYDYGVPDYTVASSTGYDDYGNPSTSVWYGYVAWQDPSSIQPTASFPSVEPLAANEVVYTHRLFQNDAAGPRESWALGYPLYEKRSANARDDRISAFRPGDYQLTVHTYAPRTRDVLTRSRWDDTNEVFLTTRLSYDARGNRIAETRPGGATSTIAFETVYHTYPATVTMPANAQGVSLAVHYGYDPRFGVRVAEQDANGFIHIVGLDGFGRQACRQGPVPEGCAQEDANRVTSRVTGTPAFGRARVLTLERLDYLSDGTGGLYAERSVLQSFPDSAARETSWARHYVDGLARTTLAATQSGRTQGNVAVLTTYAACGKPATRSVPFFAPNLSALSAPRETTWEYDVQGRPTRQVAPAGKDGERSVVLTWEYHAGQRETVTEAVGAPEAYTRQTTSHFFDGHLRASAVSGPQGREETRFAYDALGRMLRSTDPAGVVNTIAYDSLGRKTLYDNPDQNTTGQGYALRYRHDAGTGLLVSITDAAGGIDRYDHDALGRVIRRRMADGREFRQVYDAGANGNGELSVVTIVAADETTELSRRFAYDCYGRNCEETSAIAGARAPFVTTTVFDPVGRVASRRYPDDTRLDRQYSHGVMTRQDLDGVSIVYPLERATPMGNPGRVDLGDRIRAEYNYNPLDLRYGETLTGRDDMARLDFSLDYDLLGQLTLEVEHVARRAESFAYLDKRLVSAAVPGFPDGNGSYAYGPGGDLLVKDGNRYTDYNGHFPRTILKGRDVIYRASQDACGRTASRESNGETLQFGYDGLGRLANVARAEAVLMRSWSDEHGQRVKEARADGHTIYYVGPAYQEQVGADGSIRVVKWLTDRLGQAASIETTGSTVQRRYFRRDRKGNITHVLGEDGGMLEVIAYDGYGLPRATAGSTPELARYEGKPWDQELGLYDFGARCYAPVIGRFLTPDSRLGSGSLERADAWNRFAFELNAPLNHIDPTGHFSWSLFGAYLGMGALTALGAAGSFVTDGLSDAVAADLDVGIAGDADLAGQQSAAAATRQSARSVAARMAIKASGGALSGAATGAGSSGIGYLGTHSRSWNWSGLSHAMTQGAASGSVAGWIAGFLSPIAPALTDKWAIKVIAGATVNAGANVAGMAIAAFGIDNQKLSGTQLYEAALEGAIYGMLFSSVDHLCAAGARAPLAGSGQSIAAELGAQLNDVIRTLTENKTLVIGGAAGAFTLLAAAVVTLQTGVPWRPY</sequence>
<keyword evidence="5" id="KW-1133">Transmembrane helix</keyword>
<dbReference type="InterPro" id="IPR022385">
    <property type="entry name" value="Rhs_assc_core"/>
</dbReference>
<dbReference type="PANTHER" id="PTHR32305:SF15">
    <property type="entry name" value="PROTEIN RHSA-RELATED"/>
    <property type="match status" value="1"/>
</dbReference>
<keyword evidence="2" id="KW-0964">Secreted</keyword>
<feature type="domain" description="Insecticide toxin TcdB middle/N-terminal" evidence="6">
    <location>
        <begin position="654"/>
        <end position="809"/>
    </location>
</feature>
<reference evidence="7 8" key="1">
    <citation type="submission" date="2015-12" db="EMBL/GenBank/DDBJ databases">
        <title>Diversity of Burkholderia near neighbor genomes.</title>
        <authorList>
            <person name="Sahl J."/>
            <person name="Wagner D."/>
            <person name="Keim P."/>
        </authorList>
    </citation>
    <scope>NUCLEOTIDE SEQUENCE [LARGE SCALE GENOMIC DNA]</scope>
    <source>
        <strain evidence="7 8">BDU6</strain>
    </source>
</reference>
<dbReference type="SUPFAM" id="SSF69318">
    <property type="entry name" value="Integrin alpha N-terminal domain"/>
    <property type="match status" value="1"/>
</dbReference>
<evidence type="ECO:0000259" key="6">
    <source>
        <dbReference type="Pfam" id="PF12256"/>
    </source>
</evidence>
<evidence type="ECO:0000256" key="3">
    <source>
        <dbReference type="ARBA" id="ARBA00022729"/>
    </source>
</evidence>
<dbReference type="Pfam" id="PF12256">
    <property type="entry name" value="TcdB_toxin_midN"/>
    <property type="match status" value="1"/>
</dbReference>
<dbReference type="InterPro" id="IPR003284">
    <property type="entry name" value="Sal_SpvB"/>
</dbReference>
<name>A0A1B4FLS0_9BURK</name>
<dbReference type="InterPro" id="IPR006530">
    <property type="entry name" value="YD"/>
</dbReference>
<dbReference type="Pfam" id="PF13517">
    <property type="entry name" value="FG-GAP_3"/>
    <property type="match status" value="1"/>
</dbReference>
<accession>A0A1B4FLS0</accession>
<proteinExistence type="predicted"/>